<accession>A0A2G8JPD5</accession>
<organism evidence="5 6">
    <name type="scientific">Stichopus japonicus</name>
    <name type="common">Sea cucumber</name>
    <dbReference type="NCBI Taxonomy" id="307972"/>
    <lineage>
        <taxon>Eukaryota</taxon>
        <taxon>Metazoa</taxon>
        <taxon>Echinodermata</taxon>
        <taxon>Eleutherozoa</taxon>
        <taxon>Echinozoa</taxon>
        <taxon>Holothuroidea</taxon>
        <taxon>Aspidochirotacea</taxon>
        <taxon>Aspidochirotida</taxon>
        <taxon>Stichopodidae</taxon>
        <taxon>Apostichopus</taxon>
    </lineage>
</organism>
<reference evidence="5 6" key="1">
    <citation type="journal article" date="2017" name="PLoS Biol.">
        <title>The sea cucumber genome provides insights into morphological evolution and visceral regeneration.</title>
        <authorList>
            <person name="Zhang X."/>
            <person name="Sun L."/>
            <person name="Yuan J."/>
            <person name="Sun Y."/>
            <person name="Gao Y."/>
            <person name="Zhang L."/>
            <person name="Li S."/>
            <person name="Dai H."/>
            <person name="Hamel J.F."/>
            <person name="Liu C."/>
            <person name="Yu Y."/>
            <person name="Liu S."/>
            <person name="Lin W."/>
            <person name="Guo K."/>
            <person name="Jin S."/>
            <person name="Xu P."/>
            <person name="Storey K.B."/>
            <person name="Huan P."/>
            <person name="Zhang T."/>
            <person name="Zhou Y."/>
            <person name="Zhang J."/>
            <person name="Lin C."/>
            <person name="Li X."/>
            <person name="Xing L."/>
            <person name="Huo D."/>
            <person name="Sun M."/>
            <person name="Wang L."/>
            <person name="Mercier A."/>
            <person name="Li F."/>
            <person name="Yang H."/>
            <person name="Xiang J."/>
        </authorList>
    </citation>
    <scope>NUCLEOTIDE SEQUENCE [LARGE SCALE GENOMIC DNA]</scope>
    <source>
        <strain evidence="5">Shaxun</strain>
        <tissue evidence="5">Muscle</tissue>
    </source>
</reference>
<sequence length="121" mass="13682">MERLVYSHAPSRGQQQKNGRSQNVDYWLDMLIDIDDKQSTISHRDILIFTTGLDTVPAIGFQSSPQLQFLHDAEFNEGQRSQFPKAHTCACILKLPIHNSYELFKEKIGFGLLSAAGFSEP</sequence>
<dbReference type="Pfam" id="PF00632">
    <property type="entry name" value="HECT"/>
    <property type="match status" value="1"/>
</dbReference>
<keyword evidence="1 2" id="KW-0833">Ubl conjugation pathway</keyword>
<gene>
    <name evidence="5" type="ORF">BSL78_25611</name>
</gene>
<dbReference type="GO" id="GO:0004842">
    <property type="term" value="F:ubiquitin-protein transferase activity"/>
    <property type="evidence" value="ECO:0007669"/>
    <property type="project" value="InterPro"/>
</dbReference>
<proteinExistence type="predicted"/>
<dbReference type="Proteomes" id="UP000230750">
    <property type="component" value="Unassembled WGS sequence"/>
</dbReference>
<evidence type="ECO:0000313" key="5">
    <source>
        <dbReference type="EMBL" id="PIK37558.1"/>
    </source>
</evidence>
<dbReference type="STRING" id="307972.A0A2G8JPD5"/>
<evidence type="ECO:0000256" key="3">
    <source>
        <dbReference type="SAM" id="MobiDB-lite"/>
    </source>
</evidence>
<name>A0A2G8JPD5_STIJA</name>
<feature type="active site" description="Glycyl thioester intermediate" evidence="2">
    <location>
        <position position="89"/>
    </location>
</feature>
<protein>
    <submittedName>
        <fullName evidence="5">G2/M phase-specific E3 ubiquitin-protein ligase</fullName>
    </submittedName>
</protein>
<dbReference type="Gene3D" id="3.30.2410.10">
    <property type="entry name" value="Hect, E3 ligase catalytic domain"/>
    <property type="match status" value="1"/>
</dbReference>
<feature type="domain" description="HECT" evidence="4">
    <location>
        <begin position="44"/>
        <end position="121"/>
    </location>
</feature>
<evidence type="ECO:0000313" key="6">
    <source>
        <dbReference type="Proteomes" id="UP000230750"/>
    </source>
</evidence>
<keyword evidence="6" id="KW-1185">Reference proteome</keyword>
<dbReference type="AlphaFoldDB" id="A0A2G8JPD5"/>
<dbReference type="OrthoDB" id="2384350at2759"/>
<dbReference type="InterPro" id="IPR035983">
    <property type="entry name" value="Hect_E3_ubiquitin_ligase"/>
</dbReference>
<comment type="caution">
    <text evidence="5">The sequence shown here is derived from an EMBL/GenBank/DDBJ whole genome shotgun (WGS) entry which is preliminary data.</text>
</comment>
<feature type="region of interest" description="Disordered" evidence="3">
    <location>
        <begin position="1"/>
        <end position="20"/>
    </location>
</feature>
<dbReference type="SUPFAM" id="SSF56204">
    <property type="entry name" value="Hect, E3 ligase catalytic domain"/>
    <property type="match status" value="1"/>
</dbReference>
<dbReference type="EMBL" id="MRZV01001484">
    <property type="protein sequence ID" value="PIK37558.1"/>
    <property type="molecule type" value="Genomic_DNA"/>
</dbReference>
<dbReference type="InterPro" id="IPR000569">
    <property type="entry name" value="HECT_dom"/>
</dbReference>
<evidence type="ECO:0000259" key="4">
    <source>
        <dbReference type="PROSITE" id="PS50237"/>
    </source>
</evidence>
<evidence type="ECO:0000256" key="2">
    <source>
        <dbReference type="PROSITE-ProRule" id="PRU00104"/>
    </source>
</evidence>
<dbReference type="PROSITE" id="PS50237">
    <property type="entry name" value="HECT"/>
    <property type="match status" value="1"/>
</dbReference>
<evidence type="ECO:0000256" key="1">
    <source>
        <dbReference type="ARBA" id="ARBA00022786"/>
    </source>
</evidence>